<dbReference type="GO" id="GO:0005524">
    <property type="term" value="F:ATP binding"/>
    <property type="evidence" value="ECO:0007669"/>
    <property type="project" value="UniProtKB-KW"/>
</dbReference>
<reference evidence="12" key="1">
    <citation type="submission" date="2021-07" db="EMBL/GenBank/DDBJ databases">
        <authorList>
            <person name="Durling M."/>
        </authorList>
    </citation>
    <scope>NUCLEOTIDE SEQUENCE</scope>
</reference>
<dbReference type="Pfam" id="PF00271">
    <property type="entry name" value="Helicase_C"/>
    <property type="match status" value="1"/>
</dbReference>
<dbReference type="SMART" id="SM00490">
    <property type="entry name" value="HELICc"/>
    <property type="match status" value="1"/>
</dbReference>
<evidence type="ECO:0000256" key="4">
    <source>
        <dbReference type="ARBA" id="ARBA00022801"/>
    </source>
</evidence>
<feature type="compositionally biased region" description="Basic and acidic residues" evidence="9">
    <location>
        <begin position="71"/>
        <end position="86"/>
    </location>
</feature>
<evidence type="ECO:0000313" key="13">
    <source>
        <dbReference type="Proteomes" id="UP000701801"/>
    </source>
</evidence>
<dbReference type="Gene3D" id="3.40.50.10810">
    <property type="entry name" value="Tandem AAA-ATPase domain"/>
    <property type="match status" value="1"/>
</dbReference>
<accession>A0A9N9LFM1</accession>
<evidence type="ECO:0000256" key="3">
    <source>
        <dbReference type="ARBA" id="ARBA00022741"/>
    </source>
</evidence>
<evidence type="ECO:0000259" key="11">
    <source>
        <dbReference type="PROSITE" id="PS51194"/>
    </source>
</evidence>
<dbReference type="InterPro" id="IPR014001">
    <property type="entry name" value="Helicase_ATP-bd"/>
</dbReference>
<feature type="region of interest" description="Disordered" evidence="9">
    <location>
        <begin position="1"/>
        <end position="28"/>
    </location>
</feature>
<dbReference type="InterPro" id="IPR000330">
    <property type="entry name" value="SNF2_N"/>
</dbReference>
<comment type="similarity">
    <text evidence="2">Belongs to the SNF2/RAD54 helicase family.</text>
</comment>
<dbReference type="SMART" id="SM00487">
    <property type="entry name" value="DEXDc"/>
    <property type="match status" value="1"/>
</dbReference>
<dbReference type="AlphaFoldDB" id="A0A9N9LFM1"/>
<dbReference type="PROSITE" id="PS51192">
    <property type="entry name" value="HELICASE_ATP_BIND_1"/>
    <property type="match status" value="1"/>
</dbReference>
<gene>
    <name evidence="12" type="ORF">HYALB_00003456</name>
</gene>
<protein>
    <submittedName>
        <fullName evidence="12">Uncharacterized protein</fullName>
    </submittedName>
</protein>
<comment type="subcellular location">
    <subcellularLocation>
        <location evidence="1">Nucleus</location>
    </subcellularLocation>
</comment>
<dbReference type="InterPro" id="IPR038718">
    <property type="entry name" value="SNF2-like_sf"/>
</dbReference>
<keyword evidence="4" id="KW-0378">Hydrolase</keyword>
<keyword evidence="13" id="KW-1185">Reference proteome</keyword>
<dbReference type="PANTHER" id="PTHR10799">
    <property type="entry name" value="SNF2/RAD54 HELICASE FAMILY"/>
    <property type="match status" value="1"/>
</dbReference>
<keyword evidence="3" id="KW-0547">Nucleotide-binding</keyword>
<keyword evidence="8" id="KW-0539">Nucleus</keyword>
<dbReference type="OrthoDB" id="5857104at2759"/>
<evidence type="ECO:0000313" key="12">
    <source>
        <dbReference type="EMBL" id="CAG8970701.1"/>
    </source>
</evidence>
<name>A0A9N9LFM1_9HELO</name>
<evidence type="ECO:0000256" key="6">
    <source>
        <dbReference type="ARBA" id="ARBA00022840"/>
    </source>
</evidence>
<comment type="caution">
    <text evidence="12">The sequence shown here is derived from an EMBL/GenBank/DDBJ whole genome shotgun (WGS) entry which is preliminary data.</text>
</comment>
<dbReference type="EMBL" id="CAJVRM010000001">
    <property type="protein sequence ID" value="CAG8970701.1"/>
    <property type="molecule type" value="Genomic_DNA"/>
</dbReference>
<dbReference type="Gene3D" id="3.40.50.300">
    <property type="entry name" value="P-loop containing nucleotide triphosphate hydrolases"/>
    <property type="match status" value="1"/>
</dbReference>
<feature type="compositionally biased region" description="Basic and acidic residues" evidence="9">
    <location>
        <begin position="54"/>
        <end position="64"/>
    </location>
</feature>
<feature type="region of interest" description="Disordered" evidence="9">
    <location>
        <begin position="482"/>
        <end position="534"/>
    </location>
</feature>
<dbReference type="CDD" id="cd18793">
    <property type="entry name" value="SF2_C_SNF"/>
    <property type="match status" value="1"/>
</dbReference>
<feature type="region of interest" description="Disordered" evidence="9">
    <location>
        <begin position="54"/>
        <end position="86"/>
    </location>
</feature>
<keyword evidence="6" id="KW-0067">ATP-binding</keyword>
<dbReference type="FunFam" id="3.40.50.10810:FF:000015">
    <property type="entry name" value="lymphoid-specific helicase isoform X1"/>
    <property type="match status" value="1"/>
</dbReference>
<keyword evidence="5" id="KW-0347">Helicase</keyword>
<dbReference type="SUPFAM" id="SSF52540">
    <property type="entry name" value="P-loop containing nucleoside triphosphate hydrolases"/>
    <property type="match status" value="2"/>
</dbReference>
<dbReference type="Proteomes" id="UP000701801">
    <property type="component" value="Unassembled WGS sequence"/>
</dbReference>
<dbReference type="InterPro" id="IPR001650">
    <property type="entry name" value="Helicase_C-like"/>
</dbReference>
<evidence type="ECO:0000256" key="1">
    <source>
        <dbReference type="ARBA" id="ARBA00004123"/>
    </source>
</evidence>
<dbReference type="Pfam" id="PF00176">
    <property type="entry name" value="SNF2-rel_dom"/>
    <property type="match status" value="1"/>
</dbReference>
<feature type="compositionally biased region" description="Low complexity" evidence="9">
    <location>
        <begin position="7"/>
        <end position="18"/>
    </location>
</feature>
<dbReference type="GO" id="GO:0005634">
    <property type="term" value="C:nucleus"/>
    <property type="evidence" value="ECO:0007669"/>
    <property type="project" value="UniProtKB-SubCell"/>
</dbReference>
<evidence type="ECO:0000256" key="5">
    <source>
        <dbReference type="ARBA" id="ARBA00022806"/>
    </source>
</evidence>
<organism evidence="12 13">
    <name type="scientific">Hymenoscyphus albidus</name>
    <dbReference type="NCBI Taxonomy" id="595503"/>
    <lineage>
        <taxon>Eukaryota</taxon>
        <taxon>Fungi</taxon>
        <taxon>Dikarya</taxon>
        <taxon>Ascomycota</taxon>
        <taxon>Pezizomycotina</taxon>
        <taxon>Leotiomycetes</taxon>
        <taxon>Helotiales</taxon>
        <taxon>Helotiaceae</taxon>
        <taxon>Hymenoscyphus</taxon>
    </lineage>
</organism>
<proteinExistence type="inferred from homology"/>
<feature type="domain" description="Helicase ATP-binding" evidence="10">
    <location>
        <begin position="150"/>
        <end position="323"/>
    </location>
</feature>
<dbReference type="PROSITE" id="PS51194">
    <property type="entry name" value="HELICASE_CTER"/>
    <property type="match status" value="1"/>
</dbReference>
<feature type="region of interest" description="Disordered" evidence="9">
    <location>
        <begin position="440"/>
        <end position="459"/>
    </location>
</feature>
<evidence type="ECO:0000256" key="9">
    <source>
        <dbReference type="SAM" id="MobiDB-lite"/>
    </source>
</evidence>
<sequence length="886" mass="99904">MAPQSDASSVSPLPTTAPSSPPELNDDDEVEFLSKEDQRLHELDKQARIELAKAEAKAAKEKNTALKKKLRQQESDEERRRKEQNLEDLLKKSEAFSNRLTGKTNVLGRVGSSLDGAALGEHDLVMATQPKCMIGGTMRDYQLEGLTWMLEICTQGMSGILADEMGLGKTIQTISLIAHLREAENYLGPHLIVAPLSTLSNWIEEFQKWVPSVPVLLYHGTKPERKKKFEKEMMKHITNGRVTTKFPVVCTSPEMVLMDQADLTKINWEFIIIDEGHRMKNSEAKLFKVLKTFRSATRLLITGTPLQNNLKELWSLLNFILPDIFAYWEQFESWFDFSDLQDEERTQEFIQDKKKAELVRKLHVILRPLLLRRIKADVEHLLPRKREYILYAPMTKDQTELYNAIADKKADTRKFLEDKIVERLVAAKIKAQAVISKSGKKATSKLLPKEEDSSDEDQPLALRVRAPVAAQPKNAFQFMMKNKSASSSRVSSVSAPKKRKQQSSLETPDAKSAKLSRQSTPASSIRGSKSRGRRIYTEAYSSDDDALSDDEFESKLAQEMADREHEKKNARGVKITDGEKEMAEMADIARKEVAGKKLGNPIMQLRLTCNSPHNFYNPWAGDLQVDETLVTSSGKMLLLDRLLKSLFERNHKVLVFSQFKTQIDLLEDYARDLRGWNVCRIDGSVAQDDRRQQIKEFNENPDFKLFLLSTRAGGQGINLASADTVILFDSDWNPQQDLQAQDRAHRIGQKNPVVIFRLATRNTVEEGLLRSAQAKRRLEKAAVKKGGYKDMGNINISKNEGLGMEDFQDLLLKDGMVFQGSGQTTENLLSESDLDMLCDRSDAAYENAAKGLGDTELFKVFETKADGFTDVMGDGAVEDSGESKTG</sequence>
<dbReference type="InterPro" id="IPR027417">
    <property type="entry name" value="P-loop_NTPase"/>
</dbReference>
<keyword evidence="7" id="KW-0175">Coiled coil</keyword>
<evidence type="ECO:0000256" key="7">
    <source>
        <dbReference type="ARBA" id="ARBA00023054"/>
    </source>
</evidence>
<dbReference type="InterPro" id="IPR049730">
    <property type="entry name" value="SNF2/RAD54-like_C"/>
</dbReference>
<evidence type="ECO:0000259" key="10">
    <source>
        <dbReference type="PROSITE" id="PS51192"/>
    </source>
</evidence>
<feature type="compositionally biased region" description="Low complexity" evidence="9">
    <location>
        <begin position="483"/>
        <end position="495"/>
    </location>
</feature>
<feature type="domain" description="Helicase C-terminal" evidence="11">
    <location>
        <begin position="638"/>
        <end position="802"/>
    </location>
</feature>
<dbReference type="GO" id="GO:0016787">
    <property type="term" value="F:hydrolase activity"/>
    <property type="evidence" value="ECO:0007669"/>
    <property type="project" value="UniProtKB-KW"/>
</dbReference>
<evidence type="ECO:0000256" key="8">
    <source>
        <dbReference type="ARBA" id="ARBA00023242"/>
    </source>
</evidence>
<dbReference type="GO" id="GO:0004386">
    <property type="term" value="F:helicase activity"/>
    <property type="evidence" value="ECO:0007669"/>
    <property type="project" value="UniProtKB-KW"/>
</dbReference>
<evidence type="ECO:0000256" key="2">
    <source>
        <dbReference type="ARBA" id="ARBA00007025"/>
    </source>
</evidence>